<proteinExistence type="predicted"/>
<sequence length="543" mass="60780">MVRVKKRKLKFLCIIGGDDETPRCRSVQSCSPANSTVEQSLLKFEVGKSSSKQRNGNRIKKLLTKRLSNGISVKKRSPSFLAKLMGRGGRSYKTVVLNQKTTNVKKVDHYSDQCTKNAQHFSSVTECKCRDTIETVPEINSHVKEVFEFGPVGLYRYDYYWDDNLHVLRSSHASESEETTVPFRIIFGQHDRLQHSLSYMSESSLIMEATNRMLERFNTTVNEEDVGTVSKGSMLRETPFPFPDEEIRPAESGNIMGLVGVNDISVSPTGLSTILGSCSRDGQGDRHPVNTSGFTSLPSSFTDPDHKRNVCQSFTEKTDSEPVNQCRRNLQKDSFNHEKDIPSKNAKSGKTIQSSQKSCGTYFENEDPAKNQTSASDIDVDAQLSGHESEDVAFHSDCFESVNSRLQDLKKNLHLLKVGSKSISNKLTLIPKVKQIGQRSSVAVPESVYLKSAYMAHVLQTVENDDANRYTSSSSSWKSETTCHPIDPWLFYCLEKGVQEPLKAYQTAQTVKQVDQTEIKMVWFMGFGGLTVWSGLKPGNVVM</sequence>
<accession>A0A5N6P2X7</accession>
<dbReference type="PANTHER" id="PTHR46836">
    <property type="entry name" value="AFADIN"/>
    <property type="match status" value="1"/>
</dbReference>
<protein>
    <submittedName>
        <fullName evidence="2">Uncharacterized protein</fullName>
    </submittedName>
</protein>
<keyword evidence="3" id="KW-1185">Reference proteome</keyword>
<evidence type="ECO:0000313" key="3">
    <source>
        <dbReference type="Proteomes" id="UP000326396"/>
    </source>
</evidence>
<organism evidence="2 3">
    <name type="scientific">Mikania micrantha</name>
    <name type="common">bitter vine</name>
    <dbReference type="NCBI Taxonomy" id="192012"/>
    <lineage>
        <taxon>Eukaryota</taxon>
        <taxon>Viridiplantae</taxon>
        <taxon>Streptophyta</taxon>
        <taxon>Embryophyta</taxon>
        <taxon>Tracheophyta</taxon>
        <taxon>Spermatophyta</taxon>
        <taxon>Magnoliopsida</taxon>
        <taxon>eudicotyledons</taxon>
        <taxon>Gunneridae</taxon>
        <taxon>Pentapetalae</taxon>
        <taxon>asterids</taxon>
        <taxon>campanulids</taxon>
        <taxon>Asterales</taxon>
        <taxon>Asteraceae</taxon>
        <taxon>Asteroideae</taxon>
        <taxon>Heliantheae alliance</taxon>
        <taxon>Eupatorieae</taxon>
        <taxon>Mikania</taxon>
    </lineage>
</organism>
<dbReference type="EMBL" id="SZYD01000007">
    <property type="protein sequence ID" value="KAD5803158.1"/>
    <property type="molecule type" value="Genomic_DNA"/>
</dbReference>
<gene>
    <name evidence="2" type="ORF">E3N88_14518</name>
</gene>
<dbReference type="Proteomes" id="UP000326396">
    <property type="component" value="Linkage Group LG15"/>
</dbReference>
<feature type="compositionally biased region" description="Basic and acidic residues" evidence="1">
    <location>
        <begin position="330"/>
        <end position="342"/>
    </location>
</feature>
<evidence type="ECO:0000256" key="1">
    <source>
        <dbReference type="SAM" id="MobiDB-lite"/>
    </source>
</evidence>
<reference evidence="2 3" key="1">
    <citation type="submission" date="2019-05" db="EMBL/GenBank/DDBJ databases">
        <title>Mikania micrantha, genome provides insights into the molecular mechanism of rapid growth.</title>
        <authorList>
            <person name="Liu B."/>
        </authorList>
    </citation>
    <scope>NUCLEOTIDE SEQUENCE [LARGE SCALE GENOMIC DNA]</scope>
    <source>
        <strain evidence="2">NLD-2019</strain>
        <tissue evidence="2">Leaf</tissue>
    </source>
</reference>
<dbReference type="PANTHER" id="PTHR46836:SF8">
    <property type="entry name" value="AFADIN"/>
    <property type="match status" value="1"/>
</dbReference>
<comment type="caution">
    <text evidence="2">The sequence shown here is derived from an EMBL/GenBank/DDBJ whole genome shotgun (WGS) entry which is preliminary data.</text>
</comment>
<feature type="region of interest" description="Disordered" evidence="1">
    <location>
        <begin position="330"/>
        <end position="353"/>
    </location>
</feature>
<evidence type="ECO:0000313" key="2">
    <source>
        <dbReference type="EMBL" id="KAD5803158.1"/>
    </source>
</evidence>
<dbReference type="OrthoDB" id="1657933at2759"/>
<name>A0A5N6P2X7_9ASTR</name>
<dbReference type="AlphaFoldDB" id="A0A5N6P2X7"/>